<evidence type="ECO:0000313" key="1">
    <source>
        <dbReference type="EMBL" id="MEW9491578.1"/>
    </source>
</evidence>
<gene>
    <name evidence="1" type="primary">gatE</name>
    <name evidence="1" type="ORF">TQ35_0005170</name>
</gene>
<name>A0ACC6TP64_9CREN</name>
<reference evidence="1" key="1">
    <citation type="submission" date="2024-07" db="EMBL/GenBank/DDBJ databases">
        <title>Metagenome and Metagenome-Assembled Genomes of Archaea from a hot spring from the geothermal field of Los Azufres, Mexico.</title>
        <authorList>
            <person name="Marin-Paredes R."/>
            <person name="Martinez-Romero E."/>
            <person name="Servin-Garciduenas L.E."/>
        </authorList>
    </citation>
    <scope>NUCLEOTIDE SEQUENCE</scope>
    <source>
        <strain evidence="1">AZ1-454</strain>
    </source>
</reference>
<dbReference type="EMBL" id="JZWS03000005">
    <property type="protein sequence ID" value="MEW9491578.1"/>
    <property type="molecule type" value="Genomic_DNA"/>
</dbReference>
<comment type="caution">
    <text evidence="1">The sequence shown here is derived from an EMBL/GenBank/DDBJ whole genome shotgun (WGS) entry which is preliminary data.</text>
</comment>
<dbReference type="EC" id="6.3.5.-" evidence="1"/>
<proteinExistence type="predicted"/>
<accession>A0ACC6TP64</accession>
<dbReference type="Proteomes" id="UP000053480">
    <property type="component" value="Unassembled WGS sequence"/>
</dbReference>
<keyword evidence="1" id="KW-0436">Ligase</keyword>
<organism evidence="1 2">
    <name type="scientific">Candidatus Aramenus sulfurataquae</name>
    <dbReference type="NCBI Taxonomy" id="1326980"/>
    <lineage>
        <taxon>Archaea</taxon>
        <taxon>Thermoproteota</taxon>
        <taxon>Thermoprotei</taxon>
        <taxon>Sulfolobales</taxon>
        <taxon>Sulfolobaceae</taxon>
        <taxon>Candidatus Aramenus</taxon>
    </lineage>
</organism>
<evidence type="ECO:0000313" key="2">
    <source>
        <dbReference type="Proteomes" id="UP000053480"/>
    </source>
</evidence>
<sequence>MSKLDYRSLGLKVGLEIHQQLDTQHKLFCNCPTLLTEEYKATLERYLRPVMSEIGEVDVAALFEWEKGKKYIYRVPEKSSCLVECDEEPPHEMNREAVKIGIAMTLAFKGKVVDEIYVMRKEVIDGSNTSGFQRTSIIGLGGSIQDEEGEVGIQTVAIEEDAARKVEDTGNEVVYNLDRLGIPLIEISTAPDIYSPEQAKRVAFKIGQMLRLTGKVKRGLGTIRQDLNVSIAGGVKVEIKGVQELDLIPTIIENEALRQYNLLRIRDELKRRITKDQVLRNFDRRDLTSLFQESRSKIVQNTLKSGGRVYGIKVKKFKGIFGWEVMPNRRFGTEVADYVRALAGLGGIFHSDELPNYGITEEEVKKVKEALGVEEGDAFVLIVGPKEKLEKAYEVIRDRVIYAFEGVPKETRGAQEDGTTKFLRPQPGSARMYPETDIPPIRVTEQLLAEAKAYIPPSPEEKLKSLMGLGLGEELAKQIINSPRLSLFEELTRKYSPKVPPVVIATTIENTVKYVKSQGGKTELIADDVLEAVISGVYDGEINKDSIPEILLEYSLGKGTINELISKFSSISDQELEKIVKATIQENLEEIKRKKDKAFNLVMGRVMAKVRGKAEGKKVAELIKRELEKI</sequence>
<protein>
    <submittedName>
        <fullName evidence="1">Glu-tRNA(Gln) amidotransferase subunit GatE</fullName>
        <ecNumber evidence="1">6.3.5.-</ecNumber>
    </submittedName>
</protein>